<comment type="caution">
    <text evidence="2">The sequence shown here is derived from an EMBL/GenBank/DDBJ whole genome shotgun (WGS) entry which is preliminary data.</text>
</comment>
<dbReference type="Proteomes" id="UP001589836">
    <property type="component" value="Unassembled WGS sequence"/>
</dbReference>
<gene>
    <name evidence="2" type="ORF">ACFFGV_00705</name>
</gene>
<evidence type="ECO:0000256" key="1">
    <source>
        <dbReference type="SAM" id="SignalP"/>
    </source>
</evidence>
<keyword evidence="3" id="KW-1185">Reference proteome</keyword>
<name>A0ABV6LIA8_9BACI</name>
<accession>A0ABV6LIA8</accession>
<reference evidence="2 3" key="1">
    <citation type="submission" date="2024-09" db="EMBL/GenBank/DDBJ databases">
        <authorList>
            <person name="Sun Q."/>
            <person name="Mori K."/>
        </authorList>
    </citation>
    <scope>NUCLEOTIDE SEQUENCE [LARGE SCALE GENOMIC DNA]</scope>
    <source>
        <strain evidence="2 3">NCAIM B.02529</strain>
    </source>
</reference>
<feature type="chain" id="PRO_5046319585" description="Phr family secreted Rap phosphatase inhibitor" evidence="1">
    <location>
        <begin position="23"/>
        <end position="48"/>
    </location>
</feature>
<sequence>MKKKVILLTSTLLIALSLNFGANFQTDVNNLSAKGVSVQYDPIEGDVG</sequence>
<dbReference type="EMBL" id="JBHLTP010000001">
    <property type="protein sequence ID" value="MFC0522109.1"/>
    <property type="molecule type" value="Genomic_DNA"/>
</dbReference>
<evidence type="ECO:0008006" key="4">
    <source>
        <dbReference type="Google" id="ProtNLM"/>
    </source>
</evidence>
<feature type="signal peptide" evidence="1">
    <location>
        <begin position="1"/>
        <end position="22"/>
    </location>
</feature>
<evidence type="ECO:0000313" key="3">
    <source>
        <dbReference type="Proteomes" id="UP001589836"/>
    </source>
</evidence>
<evidence type="ECO:0000313" key="2">
    <source>
        <dbReference type="EMBL" id="MFC0522109.1"/>
    </source>
</evidence>
<keyword evidence="1" id="KW-0732">Signal</keyword>
<dbReference type="RefSeq" id="WP_377344601.1">
    <property type="nucleotide sequence ID" value="NZ_JBHLTP010000001.1"/>
</dbReference>
<protein>
    <recommendedName>
        <fullName evidence="4">Phr family secreted Rap phosphatase inhibitor</fullName>
    </recommendedName>
</protein>
<organism evidence="2 3">
    <name type="scientific">Pontibacillus salicampi</name>
    <dbReference type="NCBI Taxonomy" id="1449801"/>
    <lineage>
        <taxon>Bacteria</taxon>
        <taxon>Bacillati</taxon>
        <taxon>Bacillota</taxon>
        <taxon>Bacilli</taxon>
        <taxon>Bacillales</taxon>
        <taxon>Bacillaceae</taxon>
        <taxon>Pontibacillus</taxon>
    </lineage>
</organism>
<proteinExistence type="predicted"/>